<dbReference type="InterPro" id="IPR015946">
    <property type="entry name" value="KH_dom-like_a/b"/>
</dbReference>
<reference evidence="5" key="1">
    <citation type="submission" date="2017-06" db="EMBL/GenBank/DDBJ databases">
        <title>Genome analysis of Fimbriiglobus ruber SP5, the first member of the order Planctomycetales with confirmed chitinolytic capability.</title>
        <authorList>
            <person name="Ravin N.V."/>
            <person name="Rakitin A.L."/>
            <person name="Ivanova A.A."/>
            <person name="Beletsky A.V."/>
            <person name="Kulichevskaya I.S."/>
            <person name="Mardanov A.V."/>
            <person name="Dedysh S.N."/>
        </authorList>
    </citation>
    <scope>NUCLEOTIDE SEQUENCE [LARGE SCALE GENOMIC DNA]</scope>
    <source>
        <strain evidence="5">SP5</strain>
    </source>
</reference>
<dbReference type="GO" id="GO:0005829">
    <property type="term" value="C:cytosol"/>
    <property type="evidence" value="ECO:0007669"/>
    <property type="project" value="TreeGrafter"/>
</dbReference>
<evidence type="ECO:0000256" key="1">
    <source>
        <dbReference type="ARBA" id="ARBA00022517"/>
    </source>
</evidence>
<dbReference type="InterPro" id="IPR000238">
    <property type="entry name" value="RbfA"/>
</dbReference>
<dbReference type="Proteomes" id="UP000214646">
    <property type="component" value="Unassembled WGS sequence"/>
</dbReference>
<dbReference type="HAMAP" id="MF_00003">
    <property type="entry name" value="RbfA"/>
    <property type="match status" value="1"/>
</dbReference>
<dbReference type="AlphaFoldDB" id="A0A225DEX3"/>
<keyword evidence="2" id="KW-0963">Cytoplasm</keyword>
<dbReference type="GO" id="GO:0030490">
    <property type="term" value="P:maturation of SSU-rRNA"/>
    <property type="evidence" value="ECO:0007669"/>
    <property type="project" value="UniProtKB-UniRule"/>
</dbReference>
<comment type="function">
    <text evidence="2">One of several proteins that assist in the late maturation steps of the functional core of the 30S ribosomal subunit. Associates with free 30S ribosomal subunits (but not with 30S subunits that are part of 70S ribosomes or polysomes). Required for efficient processing of 16S rRNA. May interact with the 5'-terminal helix region of 16S rRNA.</text>
</comment>
<dbReference type="Pfam" id="PF02033">
    <property type="entry name" value="RBFA"/>
    <property type="match status" value="1"/>
</dbReference>
<dbReference type="InterPro" id="IPR023799">
    <property type="entry name" value="RbfA_dom_sf"/>
</dbReference>
<dbReference type="PANTHER" id="PTHR33515:SF1">
    <property type="entry name" value="RIBOSOME-BINDING FACTOR A, CHLOROPLASTIC-RELATED"/>
    <property type="match status" value="1"/>
</dbReference>
<dbReference type="NCBIfam" id="TIGR00082">
    <property type="entry name" value="rbfA"/>
    <property type="match status" value="1"/>
</dbReference>
<comment type="similarity">
    <text evidence="2">Belongs to the RbfA family.</text>
</comment>
<dbReference type="GO" id="GO:0043024">
    <property type="term" value="F:ribosomal small subunit binding"/>
    <property type="evidence" value="ECO:0007669"/>
    <property type="project" value="TreeGrafter"/>
</dbReference>
<accession>A0A225DEX3</accession>
<gene>
    <name evidence="2" type="primary">rbfA</name>
    <name evidence="4" type="ORF">FRUB_08449</name>
</gene>
<organism evidence="4 5">
    <name type="scientific">Fimbriiglobus ruber</name>
    <dbReference type="NCBI Taxonomy" id="1908690"/>
    <lineage>
        <taxon>Bacteria</taxon>
        <taxon>Pseudomonadati</taxon>
        <taxon>Planctomycetota</taxon>
        <taxon>Planctomycetia</taxon>
        <taxon>Gemmatales</taxon>
        <taxon>Gemmataceae</taxon>
        <taxon>Fimbriiglobus</taxon>
    </lineage>
</organism>
<dbReference type="PANTHER" id="PTHR33515">
    <property type="entry name" value="RIBOSOME-BINDING FACTOR A, CHLOROPLASTIC-RELATED"/>
    <property type="match status" value="1"/>
</dbReference>
<comment type="subcellular location">
    <subcellularLocation>
        <location evidence="2">Cytoplasm</location>
    </subcellularLocation>
</comment>
<sequence>MSEVIREVAASTILFDLRDPRVKSVTVTRAEVSADLQHAKVHVSIMGTEREQLRTMQGLQNAAGFVQSKLAKRLTTRFIPRILFVLDEGVKKSIEIARLLREAQGESPESATAGETDAETEDFDDNEELTDGEHDHPAAAGVENVPEGHPSPAPPVAGPDHVPPTP</sequence>
<dbReference type="SUPFAM" id="SSF89919">
    <property type="entry name" value="Ribosome-binding factor A, RbfA"/>
    <property type="match status" value="1"/>
</dbReference>
<evidence type="ECO:0000256" key="2">
    <source>
        <dbReference type="HAMAP-Rule" id="MF_00003"/>
    </source>
</evidence>
<feature type="compositionally biased region" description="Acidic residues" evidence="3">
    <location>
        <begin position="116"/>
        <end position="130"/>
    </location>
</feature>
<dbReference type="EMBL" id="NIDE01000017">
    <property type="protein sequence ID" value="OWK35886.1"/>
    <property type="molecule type" value="Genomic_DNA"/>
</dbReference>
<feature type="compositionally biased region" description="Pro residues" evidence="3">
    <location>
        <begin position="149"/>
        <end position="166"/>
    </location>
</feature>
<dbReference type="Gene3D" id="3.30.300.20">
    <property type="match status" value="1"/>
</dbReference>
<feature type="region of interest" description="Disordered" evidence="3">
    <location>
        <begin position="101"/>
        <end position="166"/>
    </location>
</feature>
<name>A0A225DEX3_9BACT</name>
<keyword evidence="1 2" id="KW-0690">Ribosome biogenesis</keyword>
<evidence type="ECO:0000256" key="3">
    <source>
        <dbReference type="SAM" id="MobiDB-lite"/>
    </source>
</evidence>
<comment type="caution">
    <text evidence="4">The sequence shown here is derived from an EMBL/GenBank/DDBJ whole genome shotgun (WGS) entry which is preliminary data.</text>
</comment>
<comment type="subunit">
    <text evidence="2">Monomer. Binds 30S ribosomal subunits, but not 50S ribosomal subunits or 70S ribosomes.</text>
</comment>
<keyword evidence="5" id="KW-1185">Reference proteome</keyword>
<protein>
    <recommendedName>
        <fullName evidence="2">Ribosome-binding factor A</fullName>
    </recommendedName>
</protein>
<evidence type="ECO:0000313" key="5">
    <source>
        <dbReference type="Proteomes" id="UP000214646"/>
    </source>
</evidence>
<evidence type="ECO:0000313" key="4">
    <source>
        <dbReference type="EMBL" id="OWK35886.1"/>
    </source>
</evidence>
<proteinExistence type="inferred from homology"/>